<dbReference type="Proteomes" id="UP000295238">
    <property type="component" value="Unassembled WGS sequence"/>
</dbReference>
<name>A0A4R5UN78_9HYPH</name>
<evidence type="ECO:0000313" key="5">
    <source>
        <dbReference type="Proteomes" id="UP000295238"/>
    </source>
</evidence>
<accession>A0A4R5UN78</accession>
<dbReference type="PANTHER" id="PTHR44169:SF6">
    <property type="entry name" value="NADPH-DEPENDENT 1-ACYLDIHYDROXYACETONE PHOSPHATE REDUCTASE"/>
    <property type="match status" value="1"/>
</dbReference>
<gene>
    <name evidence="4" type="ORF">E2F50_03590</name>
</gene>
<dbReference type="AlphaFoldDB" id="A0A4R5UN78"/>
<protein>
    <submittedName>
        <fullName evidence="4">SDR family NAD(P)-dependent oxidoreductase</fullName>
    </submittedName>
</protein>
<evidence type="ECO:0000256" key="3">
    <source>
        <dbReference type="RuleBase" id="RU000363"/>
    </source>
</evidence>
<dbReference type="OrthoDB" id="7593130at2"/>
<keyword evidence="2" id="KW-0560">Oxidoreductase</keyword>
<dbReference type="PROSITE" id="PS00061">
    <property type="entry name" value="ADH_SHORT"/>
    <property type="match status" value="1"/>
</dbReference>
<dbReference type="InterPro" id="IPR036291">
    <property type="entry name" value="NAD(P)-bd_dom_sf"/>
</dbReference>
<evidence type="ECO:0000256" key="1">
    <source>
        <dbReference type="ARBA" id="ARBA00006484"/>
    </source>
</evidence>
<evidence type="ECO:0000313" key="4">
    <source>
        <dbReference type="EMBL" id="TDK39218.1"/>
    </source>
</evidence>
<dbReference type="InterPro" id="IPR002347">
    <property type="entry name" value="SDR_fam"/>
</dbReference>
<dbReference type="EMBL" id="SMTL01000001">
    <property type="protein sequence ID" value="TDK39218.1"/>
    <property type="molecule type" value="Genomic_DNA"/>
</dbReference>
<comment type="similarity">
    <text evidence="1 3">Belongs to the short-chain dehydrogenases/reductases (SDR) family.</text>
</comment>
<dbReference type="SUPFAM" id="SSF51735">
    <property type="entry name" value="NAD(P)-binding Rossmann-fold domains"/>
    <property type="match status" value="1"/>
</dbReference>
<keyword evidence="5" id="KW-1185">Reference proteome</keyword>
<comment type="caution">
    <text evidence="4">The sequence shown here is derived from an EMBL/GenBank/DDBJ whole genome shotgun (WGS) entry which is preliminary data.</text>
</comment>
<dbReference type="Gene3D" id="3.40.50.720">
    <property type="entry name" value="NAD(P)-binding Rossmann-like Domain"/>
    <property type="match status" value="1"/>
</dbReference>
<reference evidence="4 5" key="1">
    <citation type="submission" date="2019-03" db="EMBL/GenBank/DDBJ databases">
        <title>Rhizobium sp. nov., an bacterium isolated from biocrust in Mu Us Desert.</title>
        <authorList>
            <person name="Lixiong L."/>
        </authorList>
    </citation>
    <scope>NUCLEOTIDE SEQUENCE [LARGE SCALE GENOMIC DNA]</scope>
    <source>
        <strain evidence="4 5">SPY-1</strain>
    </source>
</reference>
<dbReference type="RefSeq" id="WP_133314667.1">
    <property type="nucleotide sequence ID" value="NZ_SMTL01000001.1"/>
</dbReference>
<dbReference type="GO" id="GO:0016491">
    <property type="term" value="F:oxidoreductase activity"/>
    <property type="evidence" value="ECO:0007669"/>
    <property type="project" value="UniProtKB-KW"/>
</dbReference>
<dbReference type="PRINTS" id="PR00080">
    <property type="entry name" value="SDRFAMILY"/>
</dbReference>
<dbReference type="InterPro" id="IPR020904">
    <property type="entry name" value="Sc_DH/Rdtase_CS"/>
</dbReference>
<dbReference type="PANTHER" id="PTHR44169">
    <property type="entry name" value="NADPH-DEPENDENT 1-ACYLDIHYDROXYACETONE PHOSPHATE REDUCTASE"/>
    <property type="match status" value="1"/>
</dbReference>
<organism evidence="4 5">
    <name type="scientific">Rhizobium deserti</name>
    <dbReference type="NCBI Taxonomy" id="2547961"/>
    <lineage>
        <taxon>Bacteria</taxon>
        <taxon>Pseudomonadati</taxon>
        <taxon>Pseudomonadota</taxon>
        <taxon>Alphaproteobacteria</taxon>
        <taxon>Hyphomicrobiales</taxon>
        <taxon>Rhizobiaceae</taxon>
        <taxon>Rhizobium/Agrobacterium group</taxon>
        <taxon>Rhizobium</taxon>
    </lineage>
</organism>
<evidence type="ECO:0000256" key="2">
    <source>
        <dbReference type="ARBA" id="ARBA00023002"/>
    </source>
</evidence>
<sequence length="245" mass="25010">MKIENSVALVTGANGGIGRALVAELVARKALKIYAAARDPKTVEHLVERFGSVVVALPLDVSSPASVSAAAAVAKDVTLVVNNAGYCAEKGALSALDVEDARREMEVNYFGPLQVSRSFAPVLASAGGGAILNVLSFLSLVTLPLMGTYSASKAAALALTRTVRAELAAQGTLVVGAMPVQVDTTMGAWTTQEKVTPEEAATDMLDAVEAGETEVFPGALSRGAASAFESDPKGLQAQLAGLLPA</sequence>
<dbReference type="PRINTS" id="PR00081">
    <property type="entry name" value="GDHRDH"/>
</dbReference>
<dbReference type="Pfam" id="PF00106">
    <property type="entry name" value="adh_short"/>
    <property type="match status" value="1"/>
</dbReference>
<proteinExistence type="inferred from homology"/>